<dbReference type="Gene3D" id="2.70.40.10">
    <property type="match status" value="1"/>
</dbReference>
<dbReference type="InterPro" id="IPR033704">
    <property type="entry name" value="dUTPase_trimeric"/>
</dbReference>
<dbReference type="HAMAP" id="MF_00116">
    <property type="entry name" value="dUTPase_bact"/>
    <property type="match status" value="1"/>
</dbReference>
<comment type="caution">
    <text evidence="7">The sequence shown here is derived from an EMBL/GenBank/DDBJ whole genome shotgun (WGS) entry which is preliminary data.</text>
</comment>
<evidence type="ECO:0000256" key="1">
    <source>
        <dbReference type="ARBA" id="ARBA00006581"/>
    </source>
</evidence>
<dbReference type="SUPFAM" id="SSF51283">
    <property type="entry name" value="dUTPase-like"/>
    <property type="match status" value="1"/>
</dbReference>
<evidence type="ECO:0000256" key="2">
    <source>
        <dbReference type="ARBA" id="ARBA00022801"/>
    </source>
</evidence>
<dbReference type="CDD" id="cd07557">
    <property type="entry name" value="trimeric_dUTPase"/>
    <property type="match status" value="1"/>
</dbReference>
<keyword evidence="8" id="KW-1185">Reference proteome</keyword>
<comment type="similarity">
    <text evidence="1 5">Belongs to the dUTPase family.</text>
</comment>
<evidence type="ECO:0000313" key="7">
    <source>
        <dbReference type="EMBL" id="NBC36548.1"/>
    </source>
</evidence>
<dbReference type="EMBL" id="JAAAPO010000003">
    <property type="protein sequence ID" value="NBC36548.1"/>
    <property type="molecule type" value="Genomic_DNA"/>
</dbReference>
<comment type="pathway">
    <text evidence="5">Pyrimidine metabolism; dUMP biosynthesis; dUMP from dCTP (dUTP route): step 2/2.</text>
</comment>
<reference evidence="8" key="1">
    <citation type="submission" date="2020-01" db="EMBL/GenBank/DDBJ databases">
        <title>Sphingomonas sp. strain CSW-10.</title>
        <authorList>
            <person name="Chen W.-M."/>
        </authorList>
    </citation>
    <scope>NUCLEOTIDE SEQUENCE [LARGE SCALE GENOMIC DNA]</scope>
    <source>
        <strain evidence="8">FSY-8</strain>
    </source>
</reference>
<keyword evidence="5" id="KW-0460">Magnesium</keyword>
<evidence type="ECO:0000259" key="6">
    <source>
        <dbReference type="Pfam" id="PF00692"/>
    </source>
</evidence>
<comment type="function">
    <text evidence="5">This enzyme is involved in nucleotide metabolism: it produces dUMP, the immediate precursor of thymidine nucleotides and it decreases the intracellular concentration of dUTP so that uracil cannot be incorporated into DNA.</text>
</comment>
<keyword evidence="2 5" id="KW-0378">Hydrolase</keyword>
<dbReference type="GO" id="GO:0004170">
    <property type="term" value="F:dUTP diphosphatase activity"/>
    <property type="evidence" value="ECO:0007669"/>
    <property type="project" value="UniProtKB-EC"/>
</dbReference>
<dbReference type="Pfam" id="PF00692">
    <property type="entry name" value="dUTPase"/>
    <property type="match status" value="1"/>
</dbReference>
<feature type="binding site" evidence="5">
    <location>
        <begin position="118"/>
        <end position="120"/>
    </location>
    <ligand>
        <name>substrate</name>
    </ligand>
</feature>
<protein>
    <recommendedName>
        <fullName evidence="5">Deoxyuridine 5'-triphosphate nucleotidohydrolase</fullName>
        <shortName evidence="5">dUTPase</shortName>
        <ecNumber evidence="5">3.6.1.23</ecNumber>
    </recommendedName>
    <alternativeName>
        <fullName evidence="5">dUTP pyrophosphatase</fullName>
    </alternativeName>
</protein>
<evidence type="ECO:0000256" key="4">
    <source>
        <dbReference type="ARBA" id="ARBA00047686"/>
    </source>
</evidence>
<sequence>MPCISSAHLASKACPTRQSPPLPARLSKGLPVHSSDPIPVRVKRLPHGEGLPLPAYATSGAAGMDIVSAEDVVIAPSARHAVATGLAVAIPHGFEIQVRPRSGLALKHGITVPNTPGTIDSDYRGELKVIMINLGDQPFAIARGDRVAQLVLAPVVQAGWLEVDALDETARGEGGFGSTGGVVALGN</sequence>
<comment type="cofactor">
    <cofactor evidence="5">
        <name>Mg(2+)</name>
        <dbReference type="ChEBI" id="CHEBI:18420"/>
    </cofactor>
</comment>
<feature type="domain" description="dUTPase-like" evidence="6">
    <location>
        <begin position="52"/>
        <end position="180"/>
    </location>
</feature>
<dbReference type="PANTHER" id="PTHR11241">
    <property type="entry name" value="DEOXYURIDINE 5'-TRIPHOSPHATE NUCLEOTIDOHYDROLASE"/>
    <property type="match status" value="1"/>
</dbReference>
<proteinExistence type="inferred from homology"/>
<evidence type="ECO:0000256" key="3">
    <source>
        <dbReference type="ARBA" id="ARBA00023080"/>
    </source>
</evidence>
<dbReference type="InterPro" id="IPR008181">
    <property type="entry name" value="dUTPase"/>
</dbReference>
<accession>A0ABW9XDE1</accession>
<gene>
    <name evidence="5" type="primary">dut</name>
    <name evidence="7" type="ORF">GTZ99_08260</name>
</gene>
<feature type="binding site" evidence="5">
    <location>
        <position position="114"/>
    </location>
    <ligand>
        <name>substrate</name>
    </ligand>
</feature>
<name>A0ABW9XDE1_9SPHN</name>
<dbReference type="Proteomes" id="UP000753724">
    <property type="component" value="Unassembled WGS sequence"/>
</dbReference>
<dbReference type="PANTHER" id="PTHR11241:SF0">
    <property type="entry name" value="DEOXYURIDINE 5'-TRIPHOSPHATE NUCLEOTIDOHYDROLASE"/>
    <property type="match status" value="1"/>
</dbReference>
<dbReference type="NCBIfam" id="NF001862">
    <property type="entry name" value="PRK00601.1"/>
    <property type="match status" value="1"/>
</dbReference>
<dbReference type="InterPro" id="IPR029054">
    <property type="entry name" value="dUTPase-like"/>
</dbReference>
<keyword evidence="3 5" id="KW-0546">Nucleotide metabolism</keyword>
<evidence type="ECO:0000313" key="8">
    <source>
        <dbReference type="Proteomes" id="UP000753724"/>
    </source>
</evidence>
<comment type="catalytic activity">
    <reaction evidence="4 5">
        <text>dUTP + H2O = dUMP + diphosphate + H(+)</text>
        <dbReference type="Rhea" id="RHEA:10248"/>
        <dbReference type="ChEBI" id="CHEBI:15377"/>
        <dbReference type="ChEBI" id="CHEBI:15378"/>
        <dbReference type="ChEBI" id="CHEBI:33019"/>
        <dbReference type="ChEBI" id="CHEBI:61555"/>
        <dbReference type="ChEBI" id="CHEBI:246422"/>
        <dbReference type="EC" id="3.6.1.23"/>
    </reaction>
</comment>
<dbReference type="InterPro" id="IPR036157">
    <property type="entry name" value="dUTPase-like_sf"/>
</dbReference>
<dbReference type="NCBIfam" id="TIGR00576">
    <property type="entry name" value="dut"/>
    <property type="match status" value="1"/>
</dbReference>
<evidence type="ECO:0000256" key="5">
    <source>
        <dbReference type="HAMAP-Rule" id="MF_00116"/>
    </source>
</evidence>
<feature type="binding site" evidence="5">
    <location>
        <begin position="101"/>
        <end position="103"/>
    </location>
    <ligand>
        <name>substrate</name>
    </ligand>
</feature>
<comment type="caution">
    <text evidence="5">Lacks conserved residue(s) required for the propagation of feature annotation.</text>
</comment>
<keyword evidence="5" id="KW-0479">Metal-binding</keyword>
<dbReference type="EC" id="3.6.1.23" evidence="5"/>
<organism evidence="7 8">
    <name type="scientific">Novosphingobium ovatum</name>
    <dbReference type="NCBI Taxonomy" id="1908523"/>
    <lineage>
        <taxon>Bacteria</taxon>
        <taxon>Pseudomonadati</taxon>
        <taxon>Pseudomonadota</taxon>
        <taxon>Alphaproteobacteria</taxon>
        <taxon>Sphingomonadales</taxon>
        <taxon>Sphingomonadaceae</taxon>
        <taxon>Novosphingobium</taxon>
    </lineage>
</organism>